<dbReference type="GO" id="GO:0016757">
    <property type="term" value="F:glycosyltransferase activity"/>
    <property type="evidence" value="ECO:0007669"/>
    <property type="project" value="UniProtKB-KW"/>
</dbReference>
<evidence type="ECO:0000256" key="2">
    <source>
        <dbReference type="ARBA" id="ARBA00022679"/>
    </source>
</evidence>
<name>A0A1E3SXC5_9MYCO</name>
<evidence type="ECO:0000256" key="1">
    <source>
        <dbReference type="ARBA" id="ARBA00022676"/>
    </source>
</evidence>
<dbReference type="SUPFAM" id="SSF53756">
    <property type="entry name" value="UDP-Glycosyltransferase/glycogen phosphorylase"/>
    <property type="match status" value="1"/>
</dbReference>
<protein>
    <recommendedName>
        <fullName evidence="3">Glycosyltransferase subfamily 4-like N-terminal domain-containing protein</fullName>
    </recommendedName>
</protein>
<organism evidence="4 5">
    <name type="scientific">Mycobacterium sherrisii</name>
    <dbReference type="NCBI Taxonomy" id="243061"/>
    <lineage>
        <taxon>Bacteria</taxon>
        <taxon>Bacillati</taxon>
        <taxon>Actinomycetota</taxon>
        <taxon>Actinomycetes</taxon>
        <taxon>Mycobacteriales</taxon>
        <taxon>Mycobacteriaceae</taxon>
        <taxon>Mycobacterium</taxon>
        <taxon>Mycobacterium simiae complex</taxon>
    </lineage>
</organism>
<dbReference type="Pfam" id="PF13692">
    <property type="entry name" value="Glyco_trans_1_4"/>
    <property type="match status" value="1"/>
</dbReference>
<evidence type="ECO:0000313" key="5">
    <source>
        <dbReference type="Proteomes" id="UP000094224"/>
    </source>
</evidence>
<proteinExistence type="predicted"/>
<dbReference type="PANTHER" id="PTHR12526:SF635">
    <property type="entry name" value="GLYCOSYL TRANSFERASE GROUP 1"/>
    <property type="match status" value="1"/>
</dbReference>
<dbReference type="RefSeq" id="WP_069400229.1">
    <property type="nucleotide sequence ID" value="NZ_MIHC01000015.1"/>
</dbReference>
<evidence type="ECO:0000313" key="4">
    <source>
        <dbReference type="EMBL" id="ODR06815.1"/>
    </source>
</evidence>
<dbReference type="InterPro" id="IPR028098">
    <property type="entry name" value="Glyco_trans_4-like_N"/>
</dbReference>
<gene>
    <name evidence="4" type="ORF">BHQ21_10435</name>
</gene>
<reference evidence="5" key="1">
    <citation type="submission" date="2016-09" db="EMBL/GenBank/DDBJ databases">
        <authorList>
            <person name="Greninger A.L."/>
            <person name="Jerome K.R."/>
            <person name="Mcnair B."/>
            <person name="Wallis C."/>
            <person name="Fang F."/>
        </authorList>
    </citation>
    <scope>NUCLEOTIDE SEQUENCE [LARGE SCALE GENOMIC DNA]</scope>
    <source>
        <strain evidence="5">BC1_M4</strain>
    </source>
</reference>
<comment type="caution">
    <text evidence="4">The sequence shown here is derived from an EMBL/GenBank/DDBJ whole genome shotgun (WGS) entry which is preliminary data.</text>
</comment>
<dbReference type="Gene3D" id="3.40.50.2000">
    <property type="entry name" value="Glycogen Phosphorylase B"/>
    <property type="match status" value="2"/>
</dbReference>
<dbReference type="AlphaFoldDB" id="A0A1E3SXC5"/>
<keyword evidence="5" id="KW-1185">Reference proteome</keyword>
<dbReference type="EMBL" id="MIHC01000015">
    <property type="protein sequence ID" value="ODR06815.1"/>
    <property type="molecule type" value="Genomic_DNA"/>
</dbReference>
<dbReference type="Pfam" id="PF13579">
    <property type="entry name" value="Glyco_trans_4_4"/>
    <property type="match status" value="1"/>
</dbReference>
<feature type="domain" description="Glycosyltransferase subfamily 4-like N-terminal" evidence="3">
    <location>
        <begin position="17"/>
        <end position="176"/>
    </location>
</feature>
<dbReference type="PANTHER" id="PTHR12526">
    <property type="entry name" value="GLYCOSYLTRANSFERASE"/>
    <property type="match status" value="1"/>
</dbReference>
<dbReference type="STRING" id="243061.AWC25_25660"/>
<sequence length="395" mass="42285">MKIAVVTGDDVAGDGPAQLCSALATRGHDVTCHVRQQRRPRAQRSGEPNFRVVATRVGPPPGGTAADVLPFVGDWAAILQRRWSHDRPDIVHAHGWLGGLAAQLAARRQSWPTVQTFQCLAAARTSSADRSDDSARQRIEPLLARHADWVTVESTADLEALTRSLHSRSRMSVISGGVDGDRYTPVGRADDHSAAVPGLLRVLCIAQNPLWVNGIDTVIAALSRVASTELVIAESGPDSCRGDRARAKLERFGAKLGVDQRIRFLGAVTDDDMPALLRSCDVLLCTPQRPPTAASVLQAMASGLAIVGPAIGVLDDLVVHDVTGLLAAGDDPRDLASALRILAAERFRCSGMGAAGRNRALSRYTWDRIALDSLAIYEKLSSERVVGEAMEEVTR</sequence>
<accession>A0A1E3SXC5</accession>
<keyword evidence="2" id="KW-0808">Transferase</keyword>
<dbReference type="Proteomes" id="UP000094224">
    <property type="component" value="Unassembled WGS sequence"/>
</dbReference>
<keyword evidence="1" id="KW-0328">Glycosyltransferase</keyword>
<evidence type="ECO:0000259" key="3">
    <source>
        <dbReference type="Pfam" id="PF13579"/>
    </source>
</evidence>